<proteinExistence type="inferred from homology"/>
<dbReference type="FunFam" id="2.70.170.10:FF:000021">
    <property type="entry name" value="Gamma-aminobutyric acid receptor isoform 3b"/>
    <property type="match status" value="1"/>
</dbReference>
<dbReference type="InterPro" id="IPR006202">
    <property type="entry name" value="Neur_chan_lig-bd"/>
</dbReference>
<evidence type="ECO:0000256" key="13">
    <source>
        <dbReference type="ARBA" id="ARBA00023180"/>
    </source>
</evidence>
<sequence>MISLFILSLLAVASSSTQSKKNHVSSILDRILIHEKYDKRLRPNYEDGPVIVKVGFWVLSIDSINVVDMDYSLDIFLRQSWKDERMAHELNKTMFLSNTVMDRIWMPDSYFVNAKHGAFHKVTKDNMMIMIDPVGLVQYNARVTIRLSCPMDLRAFPMDTQSCPLTIESYGYSTEHIVFEWEISSNDGMGFVPDNLKMLPQYKLSRLELTTLHNKYVVGNWSGIKATFTFERLYSYFIIHVYGPCSLIVIISWVSFLLPREQAPARITLGVTSVLTVVTVLNMLNNTMPKVNYVKTIDKYLIGCFLFVFATLLEYSLVLWFSKRSKKYKQEKEEWTKKYNLYTDKEEQEKINCKQKMNNGKLCSSQLVVMEQEQNEALLGRRFDSPAKTRTRTSTLLLTAPFPCNKIKEFLYSETFVLAIDGYALVFFPFGFITFNAVYWISFLSFSDIFGL</sequence>
<dbReference type="CDD" id="cd18990">
    <property type="entry name" value="LGIC_ECD_GABAAR"/>
    <property type="match status" value="1"/>
</dbReference>
<comment type="similarity">
    <text evidence="1">Belongs to the ligand-gated ion channel (TC 1.A.9) family. Gamma-aminobutyric acid receptor (TC 1.A.9.5) subfamily.</text>
</comment>
<keyword evidence="12" id="KW-0869">Chloride channel</keyword>
<dbReference type="Proteomes" id="UP000515163">
    <property type="component" value="Unplaced"/>
</dbReference>
<dbReference type="Pfam" id="PF02932">
    <property type="entry name" value="Neur_chan_memb"/>
    <property type="match status" value="1"/>
</dbReference>
<evidence type="ECO:0000256" key="11">
    <source>
        <dbReference type="ARBA" id="ARBA00023170"/>
    </source>
</evidence>
<evidence type="ECO:0000256" key="18">
    <source>
        <dbReference type="ARBA" id="ARBA00034104"/>
    </source>
</evidence>
<keyword evidence="8 20" id="KW-0406">Ion transport</keyword>
<comment type="subcellular location">
    <subcellularLocation>
        <location evidence="18">Postsynaptic cell membrane</location>
        <topology evidence="18">Multi-pass membrane protein</topology>
    </subcellularLocation>
</comment>
<accession>A0A6P8HJZ7</accession>
<dbReference type="InterPro" id="IPR038050">
    <property type="entry name" value="Neuro_actylchol_rec"/>
</dbReference>
<keyword evidence="23" id="KW-1185">Reference proteome</keyword>
<dbReference type="SUPFAM" id="SSF90112">
    <property type="entry name" value="Neurotransmitter-gated ion-channel transmembrane pore"/>
    <property type="match status" value="1"/>
</dbReference>
<dbReference type="PANTHER" id="PTHR18945">
    <property type="entry name" value="NEUROTRANSMITTER GATED ION CHANNEL"/>
    <property type="match status" value="1"/>
</dbReference>
<evidence type="ECO:0000313" key="23">
    <source>
        <dbReference type="Proteomes" id="UP000515163"/>
    </source>
</evidence>
<evidence type="ECO:0000256" key="16">
    <source>
        <dbReference type="ARBA" id="ARBA00023286"/>
    </source>
</evidence>
<dbReference type="GeneID" id="116292929"/>
<dbReference type="InterPro" id="IPR036719">
    <property type="entry name" value="Neuro-gated_channel_TM_sf"/>
</dbReference>
<dbReference type="PROSITE" id="PS00236">
    <property type="entry name" value="NEUROTR_ION_CHANNEL"/>
    <property type="match status" value="1"/>
</dbReference>
<keyword evidence="3" id="KW-1003">Cell membrane</keyword>
<keyword evidence="14" id="KW-0868">Chloride</keyword>
<name>A0A6P8HJZ7_ACTTE</name>
<evidence type="ECO:0000256" key="4">
    <source>
        <dbReference type="ARBA" id="ARBA00022692"/>
    </source>
</evidence>
<dbReference type="OrthoDB" id="8890589at2759"/>
<dbReference type="AlphaFoldDB" id="A0A6P8HJZ7"/>
<evidence type="ECO:0000256" key="3">
    <source>
        <dbReference type="ARBA" id="ARBA00022475"/>
    </source>
</evidence>
<dbReference type="InterPro" id="IPR006201">
    <property type="entry name" value="Neur_channel"/>
</dbReference>
<evidence type="ECO:0000256" key="6">
    <source>
        <dbReference type="ARBA" id="ARBA00022989"/>
    </source>
</evidence>
<evidence type="ECO:0000256" key="12">
    <source>
        <dbReference type="ARBA" id="ARBA00023173"/>
    </source>
</evidence>
<dbReference type="CDD" id="cd19049">
    <property type="entry name" value="LGIC_TM_anion"/>
    <property type="match status" value="1"/>
</dbReference>
<feature type="signal peptide" evidence="20">
    <location>
        <begin position="1"/>
        <end position="19"/>
    </location>
</feature>
<keyword evidence="10" id="KW-1015">Disulfide bond</keyword>
<keyword evidence="6 20" id="KW-1133">Transmembrane helix</keyword>
<evidence type="ECO:0000256" key="8">
    <source>
        <dbReference type="ARBA" id="ARBA00023065"/>
    </source>
</evidence>
<evidence type="ECO:0000256" key="15">
    <source>
        <dbReference type="ARBA" id="ARBA00023257"/>
    </source>
</evidence>
<keyword evidence="17 20" id="KW-0407">Ion channel</keyword>
<feature type="chain" id="PRO_5028517261" description="Gamma-aminobutyric acid receptor subunit beta" evidence="20">
    <location>
        <begin position="20"/>
        <end position="452"/>
    </location>
</feature>
<dbReference type="GO" id="GO:0005254">
    <property type="term" value="F:chloride channel activity"/>
    <property type="evidence" value="ECO:0007669"/>
    <property type="project" value="UniProtKB-KW"/>
</dbReference>
<dbReference type="GO" id="GO:0005230">
    <property type="term" value="F:extracellular ligand-gated monoatomic ion channel activity"/>
    <property type="evidence" value="ECO:0007669"/>
    <property type="project" value="InterPro"/>
</dbReference>
<dbReference type="PRINTS" id="PR00253">
    <property type="entry name" value="GABAARECEPTR"/>
</dbReference>
<keyword evidence="13" id="KW-0325">Glycoprotein</keyword>
<dbReference type="Gene3D" id="1.20.58.390">
    <property type="entry name" value="Neurotransmitter-gated ion-channel transmembrane domain"/>
    <property type="match status" value="1"/>
</dbReference>
<feature type="transmembrane region" description="Helical" evidence="20">
    <location>
        <begin position="265"/>
        <end position="284"/>
    </location>
</feature>
<keyword evidence="4 20" id="KW-0812">Transmembrane</keyword>
<keyword evidence="15" id="KW-0628">Postsynaptic cell membrane</keyword>
<dbReference type="RefSeq" id="XP_031556136.1">
    <property type="nucleotide sequence ID" value="XM_031700276.1"/>
</dbReference>
<keyword evidence="16" id="KW-1071">Ligand-gated ion channel</keyword>
<keyword evidence="2 20" id="KW-0813">Transport</keyword>
<evidence type="ECO:0000256" key="5">
    <source>
        <dbReference type="ARBA" id="ARBA00022729"/>
    </source>
</evidence>
<dbReference type="GO" id="GO:0004888">
    <property type="term" value="F:transmembrane signaling receptor activity"/>
    <property type="evidence" value="ECO:0007669"/>
    <property type="project" value="InterPro"/>
</dbReference>
<keyword evidence="5 20" id="KW-0732">Signal</keyword>
<gene>
    <name evidence="24" type="primary">LOC116292929</name>
</gene>
<dbReference type="SUPFAM" id="SSF63712">
    <property type="entry name" value="Nicotinic receptor ligand binding domain-like"/>
    <property type="match status" value="1"/>
</dbReference>
<dbReference type="GO" id="GO:0034707">
    <property type="term" value="C:chloride channel complex"/>
    <property type="evidence" value="ECO:0007669"/>
    <property type="project" value="UniProtKB-KW"/>
</dbReference>
<dbReference type="KEGG" id="aten:116292929"/>
<evidence type="ECO:0000256" key="17">
    <source>
        <dbReference type="ARBA" id="ARBA00023303"/>
    </source>
</evidence>
<evidence type="ECO:0000256" key="14">
    <source>
        <dbReference type="ARBA" id="ARBA00023214"/>
    </source>
</evidence>
<evidence type="ECO:0000256" key="2">
    <source>
        <dbReference type="ARBA" id="ARBA00022448"/>
    </source>
</evidence>
<dbReference type="InterPro" id="IPR006029">
    <property type="entry name" value="Neurotrans-gated_channel_TM"/>
</dbReference>
<evidence type="ECO:0000256" key="7">
    <source>
        <dbReference type="ARBA" id="ARBA00023018"/>
    </source>
</evidence>
<dbReference type="Gene3D" id="2.70.170.10">
    <property type="entry name" value="Neurotransmitter-gated ion-channel ligand-binding domain"/>
    <property type="match status" value="1"/>
</dbReference>
<protein>
    <recommendedName>
        <fullName evidence="19">Gamma-aminobutyric acid receptor subunit beta</fullName>
    </recommendedName>
</protein>
<organism evidence="23 24">
    <name type="scientific">Actinia tenebrosa</name>
    <name type="common">Australian red waratah sea anemone</name>
    <dbReference type="NCBI Taxonomy" id="6105"/>
    <lineage>
        <taxon>Eukaryota</taxon>
        <taxon>Metazoa</taxon>
        <taxon>Cnidaria</taxon>
        <taxon>Anthozoa</taxon>
        <taxon>Hexacorallia</taxon>
        <taxon>Actiniaria</taxon>
        <taxon>Actiniidae</taxon>
        <taxon>Actinia</taxon>
    </lineage>
</organism>
<dbReference type="InterPro" id="IPR006028">
    <property type="entry name" value="GABAA/Glycine_rcpt"/>
</dbReference>
<dbReference type="NCBIfam" id="TIGR00860">
    <property type="entry name" value="LIC"/>
    <property type="match status" value="1"/>
</dbReference>
<evidence type="ECO:0000256" key="10">
    <source>
        <dbReference type="ARBA" id="ARBA00023157"/>
    </source>
</evidence>
<evidence type="ECO:0000256" key="20">
    <source>
        <dbReference type="RuleBase" id="RU000687"/>
    </source>
</evidence>
<dbReference type="Pfam" id="PF02931">
    <property type="entry name" value="Neur_chan_LBD"/>
    <property type="match status" value="1"/>
</dbReference>
<dbReference type="InParanoid" id="A0A6P8HJZ7"/>
<dbReference type="InterPro" id="IPR036734">
    <property type="entry name" value="Neur_chan_lig-bd_sf"/>
</dbReference>
<reference evidence="24" key="1">
    <citation type="submission" date="2025-08" db="UniProtKB">
        <authorList>
            <consortium name="RefSeq"/>
        </authorList>
    </citation>
    <scope>IDENTIFICATION</scope>
    <source>
        <tissue evidence="24">Tentacle</tissue>
    </source>
</reference>
<feature type="domain" description="Neurotransmitter-gated ion-channel ligand-binding" evidence="21">
    <location>
        <begin position="28"/>
        <end position="232"/>
    </location>
</feature>
<feature type="transmembrane region" description="Helical" evidence="20">
    <location>
        <begin position="416"/>
        <end position="442"/>
    </location>
</feature>
<feature type="transmembrane region" description="Helical" evidence="20">
    <location>
        <begin position="300"/>
        <end position="322"/>
    </location>
</feature>
<keyword evidence="7" id="KW-0770">Synapse</keyword>
<feature type="transmembrane region" description="Helical" evidence="20">
    <location>
        <begin position="233"/>
        <end position="258"/>
    </location>
</feature>
<evidence type="ECO:0000256" key="1">
    <source>
        <dbReference type="ARBA" id="ARBA00010180"/>
    </source>
</evidence>
<feature type="domain" description="Neurotransmitter-gated ion-channel transmembrane" evidence="22">
    <location>
        <begin position="242"/>
        <end position="346"/>
    </location>
</feature>
<dbReference type="PRINTS" id="PR00252">
    <property type="entry name" value="NRIONCHANNEL"/>
</dbReference>
<evidence type="ECO:0000256" key="9">
    <source>
        <dbReference type="ARBA" id="ARBA00023136"/>
    </source>
</evidence>
<evidence type="ECO:0000259" key="21">
    <source>
        <dbReference type="Pfam" id="PF02931"/>
    </source>
</evidence>
<dbReference type="GO" id="GO:0045211">
    <property type="term" value="C:postsynaptic membrane"/>
    <property type="evidence" value="ECO:0007669"/>
    <property type="project" value="UniProtKB-SubCell"/>
</dbReference>
<keyword evidence="9 20" id="KW-0472">Membrane</keyword>
<evidence type="ECO:0000313" key="24">
    <source>
        <dbReference type="RefSeq" id="XP_031556136.1"/>
    </source>
</evidence>
<dbReference type="InterPro" id="IPR018000">
    <property type="entry name" value="Neurotransmitter_ion_chnl_CS"/>
</dbReference>
<evidence type="ECO:0000256" key="19">
    <source>
        <dbReference type="ARBA" id="ARBA00071250"/>
    </source>
</evidence>
<keyword evidence="11" id="KW-0675">Receptor</keyword>
<evidence type="ECO:0000259" key="22">
    <source>
        <dbReference type="Pfam" id="PF02932"/>
    </source>
</evidence>